<evidence type="ECO:0000313" key="7">
    <source>
        <dbReference type="EMBL" id="OZS76785.1"/>
    </source>
</evidence>
<evidence type="ECO:0000256" key="3">
    <source>
        <dbReference type="ARBA" id="ARBA00022723"/>
    </source>
</evidence>
<gene>
    <name evidence="7" type="ORF">CF394_15030</name>
</gene>
<dbReference type="InterPro" id="IPR001765">
    <property type="entry name" value="Carbonic_anhydrase"/>
</dbReference>
<dbReference type="EMBL" id="NOKQ01000348">
    <property type="protein sequence ID" value="OZS76785.1"/>
    <property type="molecule type" value="Genomic_DNA"/>
</dbReference>
<comment type="cofactor">
    <cofactor evidence="6">
        <name>Zn(2+)</name>
        <dbReference type="ChEBI" id="CHEBI:29105"/>
    </cofactor>
    <text evidence="6">Binds 1 zinc ion per subunit.</text>
</comment>
<dbReference type="OrthoDB" id="9792260at2"/>
<comment type="caution">
    <text evidence="7">The sequence shown here is derived from an EMBL/GenBank/DDBJ whole genome shotgun (WGS) entry which is preliminary data.</text>
</comment>
<dbReference type="PANTHER" id="PTHR43175">
    <property type="entry name" value="CARBONIC ANHYDRASE"/>
    <property type="match status" value="1"/>
</dbReference>
<keyword evidence="8" id="KW-1185">Reference proteome</keyword>
<keyword evidence="4 6" id="KW-0862">Zinc</keyword>
<feature type="binding site" evidence="6">
    <location>
        <position position="38"/>
    </location>
    <ligand>
        <name>Zn(2+)</name>
        <dbReference type="ChEBI" id="CHEBI:29105"/>
    </ligand>
</feature>
<dbReference type="EC" id="4.2.1.1" evidence="2"/>
<name>A0A264VZQ9_9BACL</name>
<evidence type="ECO:0000313" key="8">
    <source>
        <dbReference type="Proteomes" id="UP000217065"/>
    </source>
</evidence>
<dbReference type="RefSeq" id="WP_094944743.1">
    <property type="nucleotide sequence ID" value="NZ_NOKQ01000348.1"/>
</dbReference>
<evidence type="ECO:0000256" key="4">
    <source>
        <dbReference type="ARBA" id="ARBA00022833"/>
    </source>
</evidence>
<evidence type="ECO:0000256" key="6">
    <source>
        <dbReference type="PIRSR" id="PIRSR601765-1"/>
    </source>
</evidence>
<keyword evidence="3 6" id="KW-0479">Metal-binding</keyword>
<dbReference type="Gene3D" id="3.40.1050.10">
    <property type="entry name" value="Carbonic anhydrase"/>
    <property type="match status" value="1"/>
</dbReference>
<dbReference type="Proteomes" id="UP000217065">
    <property type="component" value="Unassembled WGS sequence"/>
</dbReference>
<dbReference type="Pfam" id="PF00484">
    <property type="entry name" value="Pro_CA"/>
    <property type="match status" value="1"/>
</dbReference>
<comment type="catalytic activity">
    <reaction evidence="5">
        <text>hydrogencarbonate + H(+) = CO2 + H2O</text>
        <dbReference type="Rhea" id="RHEA:10748"/>
        <dbReference type="ChEBI" id="CHEBI:15377"/>
        <dbReference type="ChEBI" id="CHEBI:15378"/>
        <dbReference type="ChEBI" id="CHEBI:16526"/>
        <dbReference type="ChEBI" id="CHEBI:17544"/>
        <dbReference type="EC" id="4.2.1.1"/>
    </reaction>
</comment>
<feature type="binding site" evidence="6">
    <location>
        <position position="99"/>
    </location>
    <ligand>
        <name>Zn(2+)</name>
        <dbReference type="ChEBI" id="CHEBI:29105"/>
    </ligand>
</feature>
<proteinExistence type="inferred from homology"/>
<comment type="similarity">
    <text evidence="1">Belongs to the beta-class carbonic anhydrase family.</text>
</comment>
<feature type="binding site" evidence="6">
    <location>
        <position position="96"/>
    </location>
    <ligand>
        <name>Zn(2+)</name>
        <dbReference type="ChEBI" id="CHEBI:29105"/>
    </ligand>
</feature>
<dbReference type="GO" id="GO:0008270">
    <property type="term" value="F:zinc ion binding"/>
    <property type="evidence" value="ECO:0007669"/>
    <property type="project" value="InterPro"/>
</dbReference>
<evidence type="ECO:0000256" key="2">
    <source>
        <dbReference type="ARBA" id="ARBA00012925"/>
    </source>
</evidence>
<dbReference type="InterPro" id="IPR036874">
    <property type="entry name" value="Carbonic_anhydrase_sf"/>
</dbReference>
<dbReference type="CDD" id="cd03379">
    <property type="entry name" value="beta_CA_cladeD"/>
    <property type="match status" value="1"/>
</dbReference>
<reference evidence="7 8" key="1">
    <citation type="submission" date="2017-07" db="EMBL/GenBank/DDBJ databases">
        <title>Tetzosporium hominis gen.nov. sp.nov.</title>
        <authorList>
            <person name="Tetz G."/>
            <person name="Tetz V."/>
        </authorList>
    </citation>
    <scope>NUCLEOTIDE SEQUENCE [LARGE SCALE GENOMIC DNA]</scope>
    <source>
        <strain evidence="7 8">VT-49</strain>
    </source>
</reference>
<organism evidence="7 8">
    <name type="scientific">Tetzosporium hominis</name>
    <dbReference type="NCBI Taxonomy" id="2020506"/>
    <lineage>
        <taxon>Bacteria</taxon>
        <taxon>Bacillati</taxon>
        <taxon>Bacillota</taxon>
        <taxon>Bacilli</taxon>
        <taxon>Bacillales</taxon>
        <taxon>Caryophanaceae</taxon>
        <taxon>Tetzosporium</taxon>
    </lineage>
</organism>
<dbReference type="PANTHER" id="PTHR43175:SF3">
    <property type="entry name" value="CARBON DISULFIDE HYDROLASE"/>
    <property type="match status" value="1"/>
</dbReference>
<dbReference type="AlphaFoldDB" id="A0A264VZQ9"/>
<dbReference type="SUPFAM" id="SSF53056">
    <property type="entry name" value="beta-carbonic anhydrase, cab"/>
    <property type="match status" value="1"/>
</dbReference>
<evidence type="ECO:0000256" key="1">
    <source>
        <dbReference type="ARBA" id="ARBA00006217"/>
    </source>
</evidence>
<feature type="binding site" evidence="6">
    <location>
        <position position="40"/>
    </location>
    <ligand>
        <name>Zn(2+)</name>
        <dbReference type="ChEBI" id="CHEBI:29105"/>
    </ligand>
</feature>
<evidence type="ECO:0000256" key="5">
    <source>
        <dbReference type="ARBA" id="ARBA00048348"/>
    </source>
</evidence>
<sequence length="187" mass="20600">MSNLHEILAYNESFVRNKEYEPFATTKFPDKKMVILSCMDTRLVELLPKSMNIQNGDVKIVKSAGAIINHPFGGIMRSLLVAVYAFQAEEIFVIGHHDCGMAAIDPNALIASMIERGVDPKTVDTLTHSGVDVHEWLEGFDNVADSVLHSVNMIKNHPLVLSSIKVHGLIIDPATGRLDLVHDGTKD</sequence>
<dbReference type="GO" id="GO:0004089">
    <property type="term" value="F:carbonate dehydratase activity"/>
    <property type="evidence" value="ECO:0007669"/>
    <property type="project" value="UniProtKB-EC"/>
</dbReference>
<dbReference type="SMART" id="SM00947">
    <property type="entry name" value="Pro_CA"/>
    <property type="match status" value="1"/>
</dbReference>
<protein>
    <recommendedName>
        <fullName evidence="2">carbonic anhydrase</fullName>
        <ecNumber evidence="2">4.2.1.1</ecNumber>
    </recommendedName>
</protein>
<accession>A0A264VZQ9</accession>